<evidence type="ECO:0000313" key="5">
    <source>
        <dbReference type="RefSeq" id="XP_009794786.1"/>
    </source>
</evidence>
<reference evidence="4" key="1">
    <citation type="journal article" date="2013" name="Genome Biol.">
        <title>Reference genomes and transcriptomes of Nicotiana sylvestris and Nicotiana tomentosiformis.</title>
        <authorList>
            <person name="Sierro N."/>
            <person name="Battey J.N."/>
            <person name="Ouadi S."/>
            <person name="Bovet L."/>
            <person name="Goepfert S."/>
            <person name="Bakaher N."/>
            <person name="Peitsch M.C."/>
            <person name="Ivanov N.V."/>
        </authorList>
    </citation>
    <scope>NUCLEOTIDE SEQUENCE [LARGE SCALE GENOMIC DNA]</scope>
</reference>
<dbReference type="InterPro" id="IPR002885">
    <property type="entry name" value="PPR_rpt"/>
</dbReference>
<feature type="repeat" description="PPR" evidence="3">
    <location>
        <begin position="263"/>
        <end position="297"/>
    </location>
</feature>
<dbReference type="InterPro" id="IPR046960">
    <property type="entry name" value="PPR_At4g14850-like_plant"/>
</dbReference>
<dbReference type="FunFam" id="1.25.40.10:FF:000343">
    <property type="entry name" value="Pentatricopeptide repeat-containing protein At3g58590"/>
    <property type="match status" value="1"/>
</dbReference>
<evidence type="ECO:0000256" key="2">
    <source>
        <dbReference type="ARBA" id="ARBA00061659"/>
    </source>
</evidence>
<dbReference type="GO" id="GO:0009451">
    <property type="term" value="P:RNA modification"/>
    <property type="evidence" value="ECO:0007669"/>
    <property type="project" value="InterPro"/>
</dbReference>
<evidence type="ECO:0000313" key="4">
    <source>
        <dbReference type="Proteomes" id="UP000189701"/>
    </source>
</evidence>
<dbReference type="Gene3D" id="1.25.40.10">
    <property type="entry name" value="Tetratricopeptide repeat domain"/>
    <property type="match status" value="6"/>
</dbReference>
<feature type="repeat" description="PPR" evidence="3">
    <location>
        <begin position="633"/>
        <end position="667"/>
    </location>
</feature>
<name>A0A1U7XYT1_NICSY</name>
<feature type="repeat" description="PPR" evidence="3">
    <location>
        <begin position="86"/>
        <end position="121"/>
    </location>
</feature>
<feature type="repeat" description="PPR" evidence="3">
    <location>
        <begin position="502"/>
        <end position="532"/>
    </location>
</feature>
<dbReference type="PANTHER" id="PTHR24015:SF1758">
    <property type="entry name" value="OS02G0290000 PROTEIN"/>
    <property type="match status" value="1"/>
</dbReference>
<evidence type="ECO:0000256" key="3">
    <source>
        <dbReference type="PROSITE-ProRule" id="PRU00708"/>
    </source>
</evidence>
<keyword evidence="4" id="KW-1185">Reference proteome</keyword>
<dbReference type="eggNOG" id="KOG4197">
    <property type="taxonomic scope" value="Eukaryota"/>
</dbReference>
<dbReference type="FunFam" id="1.25.40.10:FF:000361">
    <property type="entry name" value="Pentatricopeptide repeat-containing protein chloroplastic"/>
    <property type="match status" value="1"/>
</dbReference>
<dbReference type="FunFam" id="1.25.40.10:FF:000090">
    <property type="entry name" value="Pentatricopeptide repeat-containing protein, chloroplastic"/>
    <property type="match status" value="1"/>
</dbReference>
<comment type="similarity">
    <text evidence="2">Belongs to the PPR family. PCMP-E subfamily.</text>
</comment>
<dbReference type="NCBIfam" id="TIGR00756">
    <property type="entry name" value="PPR"/>
    <property type="match status" value="7"/>
</dbReference>
<dbReference type="Pfam" id="PF01535">
    <property type="entry name" value="PPR"/>
    <property type="match status" value="8"/>
</dbReference>
<dbReference type="InterPro" id="IPR046848">
    <property type="entry name" value="E_motif"/>
</dbReference>
<accession>A0A1U7XYT1</accession>
<dbReference type="InterPro" id="IPR011990">
    <property type="entry name" value="TPR-like_helical_dom_sf"/>
</dbReference>
<dbReference type="PROSITE" id="PS51375">
    <property type="entry name" value="PPR"/>
    <property type="match status" value="8"/>
</dbReference>
<proteinExistence type="inferred from homology"/>
<dbReference type="FunFam" id="1.25.40.10:FF:000412">
    <property type="entry name" value="Putative pentatricopeptide repeat-containing protein"/>
    <property type="match status" value="1"/>
</dbReference>
<keyword evidence="1" id="KW-0677">Repeat</keyword>
<dbReference type="AlphaFoldDB" id="A0A1U7XYT1"/>
<feature type="repeat" description="PPR" evidence="3">
    <location>
        <begin position="533"/>
        <end position="567"/>
    </location>
</feature>
<dbReference type="GO" id="GO:0003723">
    <property type="term" value="F:RNA binding"/>
    <property type="evidence" value="ECO:0007669"/>
    <property type="project" value="InterPro"/>
</dbReference>
<reference evidence="5" key="2">
    <citation type="submission" date="2025-08" db="UniProtKB">
        <authorList>
            <consortium name="RefSeq"/>
        </authorList>
    </citation>
    <scope>IDENTIFICATION</scope>
    <source>
        <tissue evidence="5">Leaf</tissue>
    </source>
</reference>
<dbReference type="Pfam" id="PF13041">
    <property type="entry name" value="PPR_2"/>
    <property type="match status" value="1"/>
</dbReference>
<gene>
    <name evidence="5" type="primary">LOC104241538</name>
</gene>
<sequence length="861" mass="96277">MKNEVLSGIIQKIQNPTVADYQVLANVLKSCAAISDRILGKALHSSVIKLGHHSCQFVTKALLNMYAKCKDLDECQKLFSQIKYSDTVTWNIVLSGFAGSRFHETEMIRLFNSMQRAHYPKPSSVTIAIVIPVLARAGALVAGKSVHCYAIKHGLDCKTLVGNAFLSMYAKSGNISDAAAIFHGISDKDVVSWNAMIAGFIENKLTDRAFELFRLMLRASILPNYATIANILPICPSLEGIAGYHLGRQIHCYVFRRADLLSEVTVINALLSCYLRVGNFEGAEFLFRNMKSKDLVSWNSIIAGCAASGKWLKTLDFFREFTKEKMSGPDSVTLVSILPACPQLNNVLIGKQIHGYVIRHRFLHQDTSVINALTSFYTKCGNIKEAFHTFSLTSNKDVISWNTMLDALAETQLHEEFINLLKVMFVEGMEADSITLLAVVRYFANISRMDKVKEAHGFSIRSGILLSDTEPTLVNALLDAYAKCCNLNYANRIFESLSGNKNVVTCNSMISGFVNYGLHEDAHGIFKRMTERDLTTWNLMVRAYAENDCPDQAVSLFTELQHHKMRPDAMTILSLLPVCGQTASSNLLKQCHAYVIRSFLDDVYLVGALIDVYSKCATLGYAYKLFQSSPAKDLVIFTAMVGGYAMHGMGEEALGIFYHMLELDFKPDHVIITTVLSACSHAGLVDEGLKIFDSMEKTHQVKPSMEHYACVVDLLARGGRIKDAFSFVTRMPFKADTNIWGTLLGACKTHQEVDIGRTVAGHLLQVNANDIGNYIVMSNLYAANARWDEVLEIRKSMKTRDLKKPVGCSWIEVEQKKNVFAAGDYSHPQRRMIYETLRILDEQNKELYQFCTLFFPRKVKA</sequence>
<organism evidence="4 5">
    <name type="scientific">Nicotiana sylvestris</name>
    <name type="common">Wood tobacco</name>
    <name type="synonym">South American tobacco</name>
    <dbReference type="NCBI Taxonomy" id="4096"/>
    <lineage>
        <taxon>Eukaryota</taxon>
        <taxon>Viridiplantae</taxon>
        <taxon>Streptophyta</taxon>
        <taxon>Embryophyta</taxon>
        <taxon>Tracheophyta</taxon>
        <taxon>Spermatophyta</taxon>
        <taxon>Magnoliopsida</taxon>
        <taxon>eudicotyledons</taxon>
        <taxon>Gunneridae</taxon>
        <taxon>Pentapetalae</taxon>
        <taxon>asterids</taxon>
        <taxon>lamiids</taxon>
        <taxon>Solanales</taxon>
        <taxon>Solanaceae</taxon>
        <taxon>Nicotianoideae</taxon>
        <taxon>Nicotianeae</taxon>
        <taxon>Nicotiana</taxon>
    </lineage>
</organism>
<protein>
    <submittedName>
        <fullName evidence="5">Pentatricopeptide repeat-containing protein At5g08490</fullName>
    </submittedName>
</protein>
<feature type="repeat" description="PPR" evidence="3">
    <location>
        <begin position="397"/>
        <end position="431"/>
    </location>
</feature>
<evidence type="ECO:0000256" key="1">
    <source>
        <dbReference type="ARBA" id="ARBA00022737"/>
    </source>
</evidence>
<dbReference type="PANTHER" id="PTHR24015">
    <property type="entry name" value="OS07G0578800 PROTEIN-RELATED"/>
    <property type="match status" value="1"/>
</dbReference>
<dbReference type="OrthoDB" id="1904892at2759"/>
<dbReference type="Pfam" id="PF20431">
    <property type="entry name" value="E_motif"/>
    <property type="match status" value="1"/>
</dbReference>
<dbReference type="RefSeq" id="XP_009794786.1">
    <property type="nucleotide sequence ID" value="XM_009796484.1"/>
</dbReference>
<feature type="repeat" description="PPR" evidence="3">
    <location>
        <begin position="668"/>
        <end position="702"/>
    </location>
</feature>
<feature type="repeat" description="PPR" evidence="3">
    <location>
        <begin position="189"/>
        <end position="223"/>
    </location>
</feature>
<dbReference type="Proteomes" id="UP000189701">
    <property type="component" value="Unplaced"/>
</dbReference>